<dbReference type="Proteomes" id="UP000282741">
    <property type="component" value="Chromosome"/>
</dbReference>
<evidence type="ECO:0000313" key="4">
    <source>
        <dbReference type="EMBL" id="AZW17126.1"/>
    </source>
</evidence>
<dbReference type="PANTHER" id="PTHR30576:SF8">
    <property type="entry name" value="UNDECAPRENYL-PHOSPHATE GALACTOSE PHOSPHOTRANSFERASE"/>
    <property type="match status" value="1"/>
</dbReference>
<evidence type="ECO:0000259" key="3">
    <source>
        <dbReference type="Pfam" id="PF02397"/>
    </source>
</evidence>
<organism evidence="4 5">
    <name type="scientific">Bordetella hinzii</name>
    <dbReference type="NCBI Taxonomy" id="103855"/>
    <lineage>
        <taxon>Bacteria</taxon>
        <taxon>Pseudomonadati</taxon>
        <taxon>Pseudomonadota</taxon>
        <taxon>Betaproteobacteria</taxon>
        <taxon>Burkholderiales</taxon>
        <taxon>Alcaligenaceae</taxon>
        <taxon>Bordetella</taxon>
    </lineage>
</organism>
<keyword evidence="4" id="KW-0808">Transferase</keyword>
<dbReference type="InterPro" id="IPR003362">
    <property type="entry name" value="Bact_transf"/>
</dbReference>
<protein>
    <submittedName>
        <fullName evidence="4">Sugar transferase</fullName>
    </submittedName>
</protein>
<comment type="similarity">
    <text evidence="1">Belongs to the bacterial sugar transferase family.</text>
</comment>
<sequence length="200" mass="22288">MSCVSGLARRGLALALLVLLAPLLAALALALVLTQGRPVLFRQWRAGLRGAPFPLYKLRTMRAPRFDGEPDAARLTRLGRWLRRSSLDELPGLWNVVRGEMNFIGPRPLLLDYLPRYSPEQARRHGLRPGMTGWAQVHGRNALDWEARLRLDVWYVDHASWRLDLRILWRTAGIVLAGTGIGSPGRPTGEEFRGSDGGGP</sequence>
<dbReference type="GO" id="GO:0016780">
    <property type="term" value="F:phosphotransferase activity, for other substituted phosphate groups"/>
    <property type="evidence" value="ECO:0007669"/>
    <property type="project" value="TreeGrafter"/>
</dbReference>
<feature type="domain" description="Bacterial sugar transferase" evidence="3">
    <location>
        <begin position="12"/>
        <end position="176"/>
    </location>
</feature>
<dbReference type="Pfam" id="PF02397">
    <property type="entry name" value="Bac_transf"/>
    <property type="match status" value="1"/>
</dbReference>
<dbReference type="GeneID" id="92995638"/>
<dbReference type="RefSeq" id="WP_032957865.1">
    <property type="nucleotide sequence ID" value="NZ_CP012077.1"/>
</dbReference>
<evidence type="ECO:0000313" key="5">
    <source>
        <dbReference type="Proteomes" id="UP000282741"/>
    </source>
</evidence>
<evidence type="ECO:0000256" key="1">
    <source>
        <dbReference type="ARBA" id="ARBA00006464"/>
    </source>
</evidence>
<dbReference type="AlphaFoldDB" id="A0AAN1VFP7"/>
<evidence type="ECO:0000256" key="2">
    <source>
        <dbReference type="SAM" id="MobiDB-lite"/>
    </source>
</evidence>
<dbReference type="PANTHER" id="PTHR30576">
    <property type="entry name" value="COLANIC BIOSYNTHESIS UDP-GLUCOSE LIPID CARRIER TRANSFERASE"/>
    <property type="match status" value="1"/>
</dbReference>
<accession>A0AAN1VFP7</accession>
<feature type="region of interest" description="Disordered" evidence="2">
    <location>
        <begin position="180"/>
        <end position="200"/>
    </location>
</feature>
<gene>
    <name evidence="4" type="ORF">CS347_10255</name>
</gene>
<reference evidence="5" key="1">
    <citation type="submission" date="2017-10" db="EMBL/GenBank/DDBJ databases">
        <title>Whole genome sequencing of various Bordetella species.</title>
        <authorList>
            <person name="Weigand M.R."/>
            <person name="Loparev V."/>
            <person name="Peng Y."/>
            <person name="Bowden K.E."/>
            <person name="Tondella M.L."/>
            <person name="Williams M.M."/>
        </authorList>
    </citation>
    <scope>NUCLEOTIDE SEQUENCE [LARGE SCALE GENOMIC DNA]</scope>
    <source>
        <strain evidence="5">H720</strain>
    </source>
</reference>
<proteinExistence type="inferred from homology"/>
<dbReference type="EMBL" id="CP024172">
    <property type="protein sequence ID" value="AZW17126.1"/>
    <property type="molecule type" value="Genomic_DNA"/>
</dbReference>
<name>A0AAN1VFP7_9BORD</name>